<dbReference type="Pfam" id="PF09853">
    <property type="entry name" value="DUF2080"/>
    <property type="match status" value="1"/>
</dbReference>
<organism evidence="1 2">
    <name type="scientific">Methanococcus voltae</name>
    <dbReference type="NCBI Taxonomy" id="2188"/>
    <lineage>
        <taxon>Archaea</taxon>
        <taxon>Methanobacteriati</taxon>
        <taxon>Methanobacteriota</taxon>
        <taxon>Methanomada group</taxon>
        <taxon>Methanococci</taxon>
        <taxon>Methanococcales</taxon>
        <taxon>Methanococcaceae</taxon>
        <taxon>Methanococcus</taxon>
    </lineage>
</organism>
<dbReference type="InterPro" id="IPR019205">
    <property type="entry name" value="DUF2080_transposon-encoded"/>
</dbReference>
<protein>
    <submittedName>
        <fullName evidence="1">Putative transposon-encoded protein</fullName>
    </submittedName>
</protein>
<dbReference type="Proteomes" id="UP000740329">
    <property type="component" value="Unassembled WGS sequence"/>
</dbReference>
<reference evidence="1" key="1">
    <citation type="submission" date="2021-03" db="EMBL/GenBank/DDBJ databases">
        <title>Genomic Encyclopedia of Type Strains, Phase IV (KMG-V): Genome sequencing to study the core and pangenomes of soil and plant-associated prokaryotes.</title>
        <authorList>
            <person name="Whitman W."/>
        </authorList>
    </citation>
    <scope>NUCLEOTIDE SEQUENCE</scope>
    <source>
        <strain evidence="1">C4</strain>
    </source>
</reference>
<accession>A0A8J7RIM7</accession>
<dbReference type="AlphaFoldDB" id="A0A8J7RIM7"/>
<gene>
    <name evidence="1" type="ORF">J3E07_001591</name>
</gene>
<dbReference type="NCBIfam" id="NF033496">
    <property type="entry name" value="DUF2080_fam_acc"/>
    <property type="match status" value="1"/>
</dbReference>
<comment type="caution">
    <text evidence="1">The sequence shown here is derived from an EMBL/GenBank/DDBJ whole genome shotgun (WGS) entry which is preliminary data.</text>
</comment>
<evidence type="ECO:0000313" key="2">
    <source>
        <dbReference type="Proteomes" id="UP000740329"/>
    </source>
</evidence>
<proteinExistence type="predicted"/>
<dbReference type="RefSeq" id="WP_209591670.1">
    <property type="nucleotide sequence ID" value="NZ_JAGGMV010000007.1"/>
</dbReference>
<name>A0A8J7RIM7_METVO</name>
<sequence length="50" mass="5635">MAEVVHQFKGTVRPVGNSGRVHPSLPKKYIGKTVVVQVIDEEFTEKELKK</sequence>
<evidence type="ECO:0000313" key="1">
    <source>
        <dbReference type="EMBL" id="MBP2202150.1"/>
    </source>
</evidence>
<dbReference type="EMBL" id="JAGGMV010000007">
    <property type="protein sequence ID" value="MBP2202150.1"/>
    <property type="molecule type" value="Genomic_DNA"/>
</dbReference>